<evidence type="ECO:0000256" key="7">
    <source>
        <dbReference type="PIRSR" id="PIRSR602187-50"/>
    </source>
</evidence>
<evidence type="ECO:0000313" key="9">
    <source>
        <dbReference type="Proteomes" id="UP000295511"/>
    </source>
</evidence>
<evidence type="ECO:0000256" key="2">
    <source>
        <dbReference type="ARBA" id="ARBA00015681"/>
    </source>
</evidence>
<evidence type="ECO:0000256" key="3">
    <source>
        <dbReference type="ARBA" id="ARBA00022553"/>
    </source>
</evidence>
<dbReference type="InterPro" id="IPR002332">
    <property type="entry name" value="N-reg_PII_urydylation_site"/>
</dbReference>
<dbReference type="PANTHER" id="PTHR30115:SF11">
    <property type="entry name" value="NITROGEN REGULATORY PROTEIN P-II HOMOLOG"/>
    <property type="match status" value="1"/>
</dbReference>
<dbReference type="PROSITE" id="PS51343">
    <property type="entry name" value="PII_GLNB_DOM"/>
    <property type="match status" value="1"/>
</dbReference>
<dbReference type="Gene3D" id="3.30.70.120">
    <property type="match status" value="1"/>
</dbReference>
<comment type="subunit">
    <text evidence="1">Homotrimer.</text>
</comment>
<organism evidence="8 9">
    <name type="scientific">Arthrobacter terricola</name>
    <dbReference type="NCBI Taxonomy" id="2547396"/>
    <lineage>
        <taxon>Bacteria</taxon>
        <taxon>Bacillati</taxon>
        <taxon>Actinomycetota</taxon>
        <taxon>Actinomycetes</taxon>
        <taxon>Micrococcales</taxon>
        <taxon>Micrococcaceae</taxon>
        <taxon>Arthrobacter</taxon>
    </lineage>
</organism>
<dbReference type="PANTHER" id="PTHR30115">
    <property type="entry name" value="NITROGEN REGULATORY PROTEIN P-II"/>
    <property type="match status" value="1"/>
</dbReference>
<dbReference type="GO" id="GO:0030234">
    <property type="term" value="F:enzyme regulator activity"/>
    <property type="evidence" value="ECO:0007669"/>
    <property type="project" value="InterPro"/>
</dbReference>
<dbReference type="SMART" id="SM00938">
    <property type="entry name" value="P-II"/>
    <property type="match status" value="1"/>
</dbReference>
<dbReference type="OrthoDB" id="9802729at2"/>
<dbReference type="GO" id="GO:0005829">
    <property type="term" value="C:cytosol"/>
    <property type="evidence" value="ECO:0007669"/>
    <property type="project" value="TreeGrafter"/>
</dbReference>
<keyword evidence="5" id="KW-0805">Transcription regulation</keyword>
<dbReference type="GO" id="GO:0006808">
    <property type="term" value="P:regulation of nitrogen utilization"/>
    <property type="evidence" value="ECO:0007669"/>
    <property type="project" value="InterPro"/>
</dbReference>
<evidence type="ECO:0000256" key="6">
    <source>
        <dbReference type="ARBA" id="ARBA00023163"/>
    </source>
</evidence>
<gene>
    <name evidence="8" type="ORF">E1809_12635</name>
</gene>
<comment type="caution">
    <text evidence="8">The sequence shown here is derived from an EMBL/GenBank/DDBJ whole genome shotgun (WGS) entry which is preliminary data.</text>
</comment>
<feature type="modified residue" description="O-UMP-tyrosine" evidence="7">
    <location>
        <position position="51"/>
    </location>
</feature>
<dbReference type="Pfam" id="PF00543">
    <property type="entry name" value="P-II"/>
    <property type="match status" value="1"/>
</dbReference>
<protein>
    <recommendedName>
        <fullName evidence="2">Nitrogen regulatory protein P-II</fullName>
    </recommendedName>
</protein>
<keyword evidence="9" id="KW-1185">Reference proteome</keyword>
<sequence>MKLITAVIRPEKLDEVLDALEQCGVNGLTVSQANGYGQQRGHVEVYRGAEYNSDLFAKIRIEVLAVDDLVDGIVDAILASASTGQFGDGKIWTVDVSQTVRVRTGERGAAAIS</sequence>
<dbReference type="RefSeq" id="WP_133204578.1">
    <property type="nucleotide sequence ID" value="NZ_SMRU01000013.1"/>
</dbReference>
<evidence type="ECO:0000313" key="8">
    <source>
        <dbReference type="EMBL" id="TDF95344.1"/>
    </source>
</evidence>
<proteinExistence type="predicted"/>
<dbReference type="AlphaFoldDB" id="A0A4V6PIG1"/>
<keyword evidence="4" id="KW-0547">Nucleotide-binding</keyword>
<dbReference type="InterPro" id="IPR015867">
    <property type="entry name" value="N-reg_PII/ATP_PRibTrfase_C"/>
</dbReference>
<keyword evidence="6" id="KW-0804">Transcription</keyword>
<keyword evidence="3 7" id="KW-0597">Phosphoprotein</keyword>
<accession>A0A4V6PIG1</accession>
<evidence type="ECO:0000256" key="1">
    <source>
        <dbReference type="ARBA" id="ARBA00011233"/>
    </source>
</evidence>
<evidence type="ECO:0000256" key="4">
    <source>
        <dbReference type="ARBA" id="ARBA00022741"/>
    </source>
</evidence>
<dbReference type="GO" id="GO:0005524">
    <property type="term" value="F:ATP binding"/>
    <property type="evidence" value="ECO:0007669"/>
    <property type="project" value="TreeGrafter"/>
</dbReference>
<dbReference type="PROSITE" id="PS00496">
    <property type="entry name" value="PII_GLNB_UMP"/>
    <property type="match status" value="1"/>
</dbReference>
<dbReference type="EMBL" id="SMRU01000013">
    <property type="protein sequence ID" value="TDF95344.1"/>
    <property type="molecule type" value="Genomic_DNA"/>
</dbReference>
<dbReference type="PRINTS" id="PR00340">
    <property type="entry name" value="PIIGLNB"/>
</dbReference>
<dbReference type="Proteomes" id="UP000295511">
    <property type="component" value="Unassembled WGS sequence"/>
</dbReference>
<reference evidence="8 9" key="1">
    <citation type="submission" date="2019-03" db="EMBL/GenBank/DDBJ databases">
        <title>Whole genome sequence of Arthrobacter sp JH1-1.</title>
        <authorList>
            <person name="Trinh H.N."/>
        </authorList>
    </citation>
    <scope>NUCLEOTIDE SEQUENCE [LARGE SCALE GENOMIC DNA]</scope>
    <source>
        <strain evidence="8 9">JH1-1</strain>
    </source>
</reference>
<dbReference type="SUPFAM" id="SSF54913">
    <property type="entry name" value="GlnB-like"/>
    <property type="match status" value="1"/>
</dbReference>
<evidence type="ECO:0000256" key="5">
    <source>
        <dbReference type="ARBA" id="ARBA00023015"/>
    </source>
</evidence>
<name>A0A4V6PIG1_9MICC</name>
<dbReference type="InterPro" id="IPR011322">
    <property type="entry name" value="N-reg_PII-like_a/b"/>
</dbReference>
<dbReference type="InterPro" id="IPR002187">
    <property type="entry name" value="N-reg_PII"/>
</dbReference>